<keyword evidence="3" id="KW-1185">Reference proteome</keyword>
<dbReference type="EMBL" id="CP109106">
    <property type="protein sequence ID" value="WSB68258.1"/>
    <property type="molecule type" value="Genomic_DNA"/>
</dbReference>
<proteinExistence type="predicted"/>
<dbReference type="InterPro" id="IPR036237">
    <property type="entry name" value="Xyl_isomerase-like_sf"/>
</dbReference>
<accession>A0ABZ1FEQ0</accession>
<organism evidence="2 3">
    <name type="scientific">Streptomyces decoyicus</name>
    <dbReference type="NCBI Taxonomy" id="249567"/>
    <lineage>
        <taxon>Bacteria</taxon>
        <taxon>Bacillati</taxon>
        <taxon>Actinomycetota</taxon>
        <taxon>Actinomycetes</taxon>
        <taxon>Kitasatosporales</taxon>
        <taxon>Streptomycetaceae</taxon>
        <taxon>Streptomyces</taxon>
    </lineage>
</organism>
<name>A0ABZ1FEQ0_9ACTN</name>
<dbReference type="SUPFAM" id="SSF51658">
    <property type="entry name" value="Xylose isomerase-like"/>
    <property type="match status" value="1"/>
</dbReference>
<dbReference type="Gene3D" id="3.20.20.150">
    <property type="entry name" value="Divalent-metal-dependent TIM barrel enzymes"/>
    <property type="match status" value="1"/>
</dbReference>
<dbReference type="PANTHER" id="PTHR12110:SF41">
    <property type="entry name" value="INOSOSE DEHYDRATASE"/>
    <property type="match status" value="1"/>
</dbReference>
<gene>
    <name evidence="2" type="ORF">OG863_09980</name>
</gene>
<dbReference type="RefSeq" id="WP_326617706.1">
    <property type="nucleotide sequence ID" value="NZ_CP109106.1"/>
</dbReference>
<evidence type="ECO:0000313" key="2">
    <source>
        <dbReference type="EMBL" id="WSB68258.1"/>
    </source>
</evidence>
<dbReference type="InterPro" id="IPR050312">
    <property type="entry name" value="IolE/XylAMocC-like"/>
</dbReference>
<dbReference type="InterPro" id="IPR013022">
    <property type="entry name" value="Xyl_isomerase-like_TIM-brl"/>
</dbReference>
<dbReference type="GO" id="GO:0016853">
    <property type="term" value="F:isomerase activity"/>
    <property type="evidence" value="ECO:0007669"/>
    <property type="project" value="UniProtKB-KW"/>
</dbReference>
<protein>
    <submittedName>
        <fullName evidence="2">Sugar phosphate isomerase/epimerase</fullName>
    </submittedName>
</protein>
<feature type="domain" description="Xylose isomerase-like TIM barrel" evidence="1">
    <location>
        <begin position="19"/>
        <end position="242"/>
    </location>
</feature>
<keyword evidence="2" id="KW-0413">Isomerase</keyword>
<dbReference type="Proteomes" id="UP001344251">
    <property type="component" value="Chromosome"/>
</dbReference>
<evidence type="ECO:0000259" key="1">
    <source>
        <dbReference type="Pfam" id="PF01261"/>
    </source>
</evidence>
<dbReference type="PANTHER" id="PTHR12110">
    <property type="entry name" value="HYDROXYPYRUVATE ISOMERASE"/>
    <property type="match status" value="1"/>
</dbReference>
<evidence type="ECO:0000313" key="3">
    <source>
        <dbReference type="Proteomes" id="UP001344251"/>
    </source>
</evidence>
<sequence>MRLAVITDEIHQDIGRACAVIRQLGFGGAEIRSMNETPPHRLTAVQVNHINHTLTENGLATAGFCPPVFKQAMPSTDAGLTRAHRTLTNSIRIAKGLGAPHIRIFTFYRAAEPNPKEAARVVHDMLSTVDTDGVDLLVETGTRTNTPTIRHVLEFLEELAHDDIGILWDPGNSVFSGWGTQPFPEEYEEGRSLIRHIHVKDPDGQRGYVRLGDGDLPWPHILRRLRDDGYEGWVSLETHWRFHRVLTPEQRDTPWGSSFSNDGFEASVECMQRLREMATER</sequence>
<dbReference type="Pfam" id="PF01261">
    <property type="entry name" value="AP_endonuc_2"/>
    <property type="match status" value="1"/>
</dbReference>
<reference evidence="2 3" key="1">
    <citation type="submission" date="2022-10" db="EMBL/GenBank/DDBJ databases">
        <title>The complete genomes of actinobacterial strains from the NBC collection.</title>
        <authorList>
            <person name="Joergensen T.S."/>
            <person name="Alvarez Arevalo M."/>
            <person name="Sterndorff E.B."/>
            <person name="Faurdal D."/>
            <person name="Vuksanovic O."/>
            <person name="Mourched A.-S."/>
            <person name="Charusanti P."/>
            <person name="Shaw S."/>
            <person name="Blin K."/>
            <person name="Weber T."/>
        </authorList>
    </citation>
    <scope>NUCLEOTIDE SEQUENCE [LARGE SCALE GENOMIC DNA]</scope>
    <source>
        <strain evidence="2 3">NBC 01774</strain>
    </source>
</reference>